<keyword evidence="1" id="KW-1133">Transmembrane helix</keyword>
<dbReference type="Proteomes" id="UP001500784">
    <property type="component" value="Unassembled WGS sequence"/>
</dbReference>
<evidence type="ECO:0008006" key="4">
    <source>
        <dbReference type="Google" id="ProtNLM"/>
    </source>
</evidence>
<feature type="transmembrane region" description="Helical" evidence="1">
    <location>
        <begin position="67"/>
        <end position="86"/>
    </location>
</feature>
<evidence type="ECO:0000313" key="2">
    <source>
        <dbReference type="EMBL" id="GAA1908316.1"/>
    </source>
</evidence>
<feature type="transmembrane region" description="Helical" evidence="1">
    <location>
        <begin position="42"/>
        <end position="61"/>
    </location>
</feature>
<keyword evidence="3" id="KW-1185">Reference proteome</keyword>
<sequence>MQIAITTGVTVFIALISWWARKHPNRSKDHPERIRPPKVVPGVGWLFIAVGLLMGLAALSIEDPEIGMVISSVAIFLGGLMFLWIYRKVYVAPRQYELAFRKIFGPEHVLPYSDIVDYRMQRMKGQPFLWVRFANGVKYSLNVNAFNVAPMMQAIDFHRATGRWPMPVDAVHLPPADAAARNDHWPG</sequence>
<protein>
    <recommendedName>
        <fullName evidence="4">PH domain-containing protein</fullName>
    </recommendedName>
</protein>
<comment type="caution">
    <text evidence="2">The sequence shown here is derived from an EMBL/GenBank/DDBJ whole genome shotgun (WGS) entry which is preliminary data.</text>
</comment>
<accession>A0ABP5ABX9</accession>
<evidence type="ECO:0000313" key="3">
    <source>
        <dbReference type="Proteomes" id="UP001500784"/>
    </source>
</evidence>
<name>A0ABP5ABX9_9MICC</name>
<proteinExistence type="predicted"/>
<keyword evidence="1" id="KW-0472">Membrane</keyword>
<evidence type="ECO:0000256" key="1">
    <source>
        <dbReference type="SAM" id="Phobius"/>
    </source>
</evidence>
<reference evidence="3" key="1">
    <citation type="journal article" date="2019" name="Int. J. Syst. Evol. Microbiol.">
        <title>The Global Catalogue of Microorganisms (GCM) 10K type strain sequencing project: providing services to taxonomists for standard genome sequencing and annotation.</title>
        <authorList>
            <consortium name="The Broad Institute Genomics Platform"/>
            <consortium name="The Broad Institute Genome Sequencing Center for Infectious Disease"/>
            <person name="Wu L."/>
            <person name="Ma J."/>
        </authorList>
    </citation>
    <scope>NUCLEOTIDE SEQUENCE [LARGE SCALE GENOMIC DNA]</scope>
    <source>
        <strain evidence="3">JCM 13316</strain>
    </source>
</reference>
<feature type="transmembrane region" description="Helical" evidence="1">
    <location>
        <begin position="6"/>
        <end position="21"/>
    </location>
</feature>
<gene>
    <name evidence="2" type="ORF">GCM10009688_10560</name>
</gene>
<keyword evidence="1" id="KW-0812">Transmembrane</keyword>
<dbReference type="EMBL" id="BAAALV010000002">
    <property type="protein sequence ID" value="GAA1908316.1"/>
    <property type="molecule type" value="Genomic_DNA"/>
</dbReference>
<organism evidence="2 3">
    <name type="scientific">Arthrobacter gandavensis</name>
    <dbReference type="NCBI Taxonomy" id="169960"/>
    <lineage>
        <taxon>Bacteria</taxon>
        <taxon>Bacillati</taxon>
        <taxon>Actinomycetota</taxon>
        <taxon>Actinomycetes</taxon>
        <taxon>Micrococcales</taxon>
        <taxon>Micrococcaceae</taxon>
        <taxon>Arthrobacter</taxon>
    </lineage>
</organism>